<feature type="transmembrane region" description="Helical" evidence="8">
    <location>
        <begin position="330"/>
        <end position="350"/>
    </location>
</feature>
<dbReference type="GO" id="GO:0016763">
    <property type="term" value="F:pentosyltransferase activity"/>
    <property type="evidence" value="ECO:0007669"/>
    <property type="project" value="TreeGrafter"/>
</dbReference>
<reference evidence="10 11" key="1">
    <citation type="journal article" date="2016" name="Nat. Commun.">
        <title>Thousands of microbial genomes shed light on interconnected biogeochemical processes in an aquifer system.</title>
        <authorList>
            <person name="Anantharaman K."/>
            <person name="Brown C.T."/>
            <person name="Hug L.A."/>
            <person name="Sharon I."/>
            <person name="Castelle C.J."/>
            <person name="Probst A.J."/>
            <person name="Thomas B.C."/>
            <person name="Singh A."/>
            <person name="Wilkins M.J."/>
            <person name="Karaoz U."/>
            <person name="Brodie E.L."/>
            <person name="Williams K.H."/>
            <person name="Hubbard S.S."/>
            <person name="Banfield J.F."/>
        </authorList>
    </citation>
    <scope>NUCLEOTIDE SEQUENCE [LARGE SCALE GENOMIC DNA]</scope>
</reference>
<keyword evidence="5 8" id="KW-0812">Transmembrane</keyword>
<keyword evidence="7 8" id="KW-0472">Membrane</keyword>
<evidence type="ECO:0000313" key="10">
    <source>
        <dbReference type="EMBL" id="OGD63306.1"/>
    </source>
</evidence>
<proteinExistence type="predicted"/>
<dbReference type="STRING" id="1797457.A2160_02325"/>
<evidence type="ECO:0000256" key="1">
    <source>
        <dbReference type="ARBA" id="ARBA00004651"/>
    </source>
</evidence>
<feature type="transmembrane region" description="Helical" evidence="8">
    <location>
        <begin position="357"/>
        <end position="376"/>
    </location>
</feature>
<dbReference type="PANTHER" id="PTHR33908">
    <property type="entry name" value="MANNOSYLTRANSFERASE YKCB-RELATED"/>
    <property type="match status" value="1"/>
</dbReference>
<keyword evidence="4" id="KW-0808">Transferase</keyword>
<feature type="transmembrane region" description="Helical" evidence="8">
    <location>
        <begin position="176"/>
        <end position="208"/>
    </location>
</feature>
<evidence type="ECO:0000256" key="2">
    <source>
        <dbReference type="ARBA" id="ARBA00022475"/>
    </source>
</evidence>
<dbReference type="GO" id="GO:0005886">
    <property type="term" value="C:plasma membrane"/>
    <property type="evidence" value="ECO:0007669"/>
    <property type="project" value="UniProtKB-SubCell"/>
</dbReference>
<comment type="caution">
    <text evidence="10">The sequence shown here is derived from an EMBL/GenBank/DDBJ whole genome shotgun (WGS) entry which is preliminary data.</text>
</comment>
<evidence type="ECO:0000256" key="7">
    <source>
        <dbReference type="ARBA" id="ARBA00023136"/>
    </source>
</evidence>
<feature type="transmembrane region" description="Helical" evidence="8">
    <location>
        <begin position="130"/>
        <end position="152"/>
    </location>
</feature>
<evidence type="ECO:0000256" key="8">
    <source>
        <dbReference type="SAM" id="Phobius"/>
    </source>
</evidence>
<dbReference type="Pfam" id="PF13231">
    <property type="entry name" value="PMT_2"/>
    <property type="match status" value="1"/>
</dbReference>
<sequence>MLVNLKSWGICLVIFVLAFLPRLYRINNPVADWHSWRQADTAAVTRNFIKEGLTPLYPKFDSFFALNENGRPNPNRYFFAEFPLYNLITYPFYHFFGVKEVYARLVSVFFSSLTAAVLYLLVRRYSSDRVAILSGVFFAILPFNIFFGQVIMPDPLHVFLGVLTLYLVSLWVEQNYLLWAVAAGIAATGNLLTKPYGIVLGLPVAYLLWRQWGIKLFKKLDIYIFCFLTLAPFLLWRWYINQHPEGMFGTSWLFNQGNIRFTGAYFRWLMFERMNRLIFATGGFVLFWLGMIRGRSQKEGWFYYSWLLGLIIFMVVIAKGNVTHDYYQLPLVPIGCIFMAKGFEFLAMYGKGLWSRIINFGLGIAFVLLMLAFGWYEVRGFFNINHPEIIEAGQAVDRLTPPDAKIIAPYQSDSAFLYQTNRIGWTVGGRLIPEFIKGGASYLASVDFDSDTTYWMNRCQVIQKTGKWVLVNLKACKE</sequence>
<accession>A0A1F5E7M6</accession>
<dbReference type="Proteomes" id="UP000177006">
    <property type="component" value="Unassembled WGS sequence"/>
</dbReference>
<keyword evidence="6 8" id="KW-1133">Transmembrane helix</keyword>
<dbReference type="InterPro" id="IPR038731">
    <property type="entry name" value="RgtA/B/C-like"/>
</dbReference>
<protein>
    <recommendedName>
        <fullName evidence="9">Glycosyltransferase RgtA/B/C/D-like domain-containing protein</fullName>
    </recommendedName>
</protein>
<evidence type="ECO:0000313" key="11">
    <source>
        <dbReference type="Proteomes" id="UP000177006"/>
    </source>
</evidence>
<dbReference type="GO" id="GO:0009103">
    <property type="term" value="P:lipopolysaccharide biosynthetic process"/>
    <property type="evidence" value="ECO:0007669"/>
    <property type="project" value="UniProtKB-ARBA"/>
</dbReference>
<comment type="subcellular location">
    <subcellularLocation>
        <location evidence="1">Cell membrane</location>
        <topology evidence="1">Multi-pass membrane protein</topology>
    </subcellularLocation>
</comment>
<keyword evidence="2" id="KW-1003">Cell membrane</keyword>
<evidence type="ECO:0000256" key="5">
    <source>
        <dbReference type="ARBA" id="ARBA00022692"/>
    </source>
</evidence>
<feature type="transmembrane region" description="Helical" evidence="8">
    <location>
        <begin position="277"/>
        <end position="294"/>
    </location>
</feature>
<evidence type="ECO:0000256" key="6">
    <source>
        <dbReference type="ARBA" id="ARBA00022989"/>
    </source>
</evidence>
<feature type="domain" description="Glycosyltransferase RgtA/B/C/D-like" evidence="9">
    <location>
        <begin position="83"/>
        <end position="236"/>
    </location>
</feature>
<gene>
    <name evidence="10" type="ORF">A2160_02325</name>
</gene>
<dbReference type="PANTHER" id="PTHR33908:SF11">
    <property type="entry name" value="MEMBRANE PROTEIN"/>
    <property type="match status" value="1"/>
</dbReference>
<dbReference type="EMBL" id="MEZK01000010">
    <property type="protein sequence ID" value="OGD63306.1"/>
    <property type="molecule type" value="Genomic_DNA"/>
</dbReference>
<feature type="transmembrane region" description="Helical" evidence="8">
    <location>
        <begin position="101"/>
        <end position="121"/>
    </location>
</feature>
<feature type="transmembrane region" description="Helical" evidence="8">
    <location>
        <begin position="301"/>
        <end position="318"/>
    </location>
</feature>
<evidence type="ECO:0000256" key="3">
    <source>
        <dbReference type="ARBA" id="ARBA00022676"/>
    </source>
</evidence>
<name>A0A1F5E7M6_9BACT</name>
<organism evidence="10 11">
    <name type="scientific">Candidatus Beckwithbacteria bacterium RBG_13_42_9</name>
    <dbReference type="NCBI Taxonomy" id="1797457"/>
    <lineage>
        <taxon>Bacteria</taxon>
        <taxon>Candidatus Beckwithiibacteriota</taxon>
    </lineage>
</organism>
<evidence type="ECO:0000256" key="4">
    <source>
        <dbReference type="ARBA" id="ARBA00022679"/>
    </source>
</evidence>
<keyword evidence="3" id="KW-0328">Glycosyltransferase</keyword>
<evidence type="ECO:0000259" key="9">
    <source>
        <dbReference type="Pfam" id="PF13231"/>
    </source>
</evidence>
<dbReference type="AlphaFoldDB" id="A0A1F5E7M6"/>
<dbReference type="InterPro" id="IPR050297">
    <property type="entry name" value="LipidA_mod_glycosyltrf_83"/>
</dbReference>
<feature type="transmembrane region" description="Helical" evidence="8">
    <location>
        <begin position="220"/>
        <end position="239"/>
    </location>
</feature>